<feature type="repeat" description="ANK" evidence="3">
    <location>
        <begin position="925"/>
        <end position="963"/>
    </location>
</feature>
<reference evidence="5" key="2">
    <citation type="journal article" date="2023" name="IMA Fungus">
        <title>Comparative genomic study of the Penicillium genus elucidates a diverse pangenome and 15 lateral gene transfer events.</title>
        <authorList>
            <person name="Petersen C."/>
            <person name="Sorensen T."/>
            <person name="Nielsen M.R."/>
            <person name="Sondergaard T.E."/>
            <person name="Sorensen J.L."/>
            <person name="Fitzpatrick D.A."/>
            <person name="Frisvad J.C."/>
            <person name="Nielsen K.L."/>
        </authorList>
    </citation>
    <scope>NUCLEOTIDE SEQUENCE</scope>
    <source>
        <strain evidence="5">IBT 26290</strain>
    </source>
</reference>
<dbReference type="RefSeq" id="XP_056542709.1">
    <property type="nucleotide sequence ID" value="XM_056687154.1"/>
</dbReference>
<dbReference type="PANTHER" id="PTHR24166">
    <property type="entry name" value="ROLLING PEBBLES, ISOFORM B"/>
    <property type="match status" value="1"/>
</dbReference>
<protein>
    <submittedName>
        <fullName evidence="5">Uncharacterized protein</fullName>
    </submittedName>
</protein>
<dbReference type="InterPro" id="IPR050889">
    <property type="entry name" value="Dendritic_Spine_Reg/Scaffold"/>
</dbReference>
<dbReference type="GeneID" id="81426330"/>
<dbReference type="Proteomes" id="UP001149163">
    <property type="component" value="Unassembled WGS sequence"/>
</dbReference>
<keyword evidence="1" id="KW-0677">Repeat</keyword>
<evidence type="ECO:0000256" key="3">
    <source>
        <dbReference type="PROSITE-ProRule" id="PRU00023"/>
    </source>
</evidence>
<dbReference type="InterPro" id="IPR036770">
    <property type="entry name" value="Ankyrin_rpt-contain_sf"/>
</dbReference>
<feature type="repeat" description="ANK" evidence="3">
    <location>
        <begin position="569"/>
        <end position="601"/>
    </location>
</feature>
<feature type="region of interest" description="Disordered" evidence="4">
    <location>
        <begin position="1"/>
        <end position="22"/>
    </location>
</feature>
<dbReference type="InterPro" id="IPR002110">
    <property type="entry name" value="Ankyrin_rpt"/>
</dbReference>
<dbReference type="PROSITE" id="PS50088">
    <property type="entry name" value="ANK_REPEAT"/>
    <property type="match status" value="6"/>
</dbReference>
<feature type="repeat" description="ANK" evidence="3">
    <location>
        <begin position="530"/>
        <end position="562"/>
    </location>
</feature>
<dbReference type="EMBL" id="JAPQKN010000003">
    <property type="protein sequence ID" value="KAJ5166248.1"/>
    <property type="molecule type" value="Genomic_DNA"/>
</dbReference>
<dbReference type="PANTHER" id="PTHR24166:SF48">
    <property type="entry name" value="PROTEIN VAPYRIN"/>
    <property type="match status" value="1"/>
</dbReference>
<dbReference type="SUPFAM" id="SSF48403">
    <property type="entry name" value="Ankyrin repeat"/>
    <property type="match status" value="4"/>
</dbReference>
<dbReference type="Pfam" id="PF12796">
    <property type="entry name" value="Ank_2"/>
    <property type="match status" value="3"/>
</dbReference>
<evidence type="ECO:0000313" key="5">
    <source>
        <dbReference type="EMBL" id="KAJ5166248.1"/>
    </source>
</evidence>
<proteinExistence type="predicted"/>
<comment type="caution">
    <text evidence="5">The sequence shown here is derived from an EMBL/GenBank/DDBJ whole genome shotgun (WGS) entry which is preliminary data.</text>
</comment>
<evidence type="ECO:0000256" key="1">
    <source>
        <dbReference type="ARBA" id="ARBA00022737"/>
    </source>
</evidence>
<dbReference type="PROSITE" id="PS50297">
    <property type="entry name" value="ANK_REP_REGION"/>
    <property type="match status" value="4"/>
</dbReference>
<reference evidence="5" key="1">
    <citation type="submission" date="2022-11" db="EMBL/GenBank/DDBJ databases">
        <authorList>
            <person name="Petersen C."/>
        </authorList>
    </citation>
    <scope>NUCLEOTIDE SEQUENCE</scope>
    <source>
        <strain evidence="5">IBT 26290</strain>
    </source>
</reference>
<evidence type="ECO:0000256" key="2">
    <source>
        <dbReference type="ARBA" id="ARBA00023043"/>
    </source>
</evidence>
<organism evidence="5 6">
    <name type="scientific">Penicillium canariense</name>
    <dbReference type="NCBI Taxonomy" id="189055"/>
    <lineage>
        <taxon>Eukaryota</taxon>
        <taxon>Fungi</taxon>
        <taxon>Dikarya</taxon>
        <taxon>Ascomycota</taxon>
        <taxon>Pezizomycotina</taxon>
        <taxon>Eurotiomycetes</taxon>
        <taxon>Eurotiomycetidae</taxon>
        <taxon>Eurotiales</taxon>
        <taxon>Aspergillaceae</taxon>
        <taxon>Penicillium</taxon>
    </lineage>
</organism>
<keyword evidence="2 3" id="KW-0040">ANK repeat</keyword>
<accession>A0A9W9I3S3</accession>
<dbReference type="Pfam" id="PF00023">
    <property type="entry name" value="Ank"/>
    <property type="match status" value="2"/>
</dbReference>
<sequence>MFNLSGLDGDNEGHDEQPAEPHPPLQAAVEAEAVDTVRGLASTADAADLTAALCRSCQQGKTAVVQALLESGRCDLNATVSGDTPLFLAARKLEPAIVNLLLQHGADVTVNSLNISRSPAAGDKAPMSTPLHGVVDNLRRYQGKTDVSSLEEIMGMLLDAGCDINAQDFRGETVLLSCLHQEVAVVQFLLQRGADPNIVNGRGNNAMSFLHKPLQYPEWFKALMKHGARLDIGGDSETGTALHSFASHSQLGDLSLFKPYVSDWKLVDAKGNTLLHIAANVHLCGSATITELLKLGLDVNHRNYEGRQPIHMIDRPGEDLRDALEILCAAGGDLEARDRHGRTLLTRSMCGHPMFNPHESIPVLVSCGANINAQDYSGNGILSNLINPYTFRSEHVDLLLAHGADPQMKNYQGDTFLHQMAAQFPAQDSDTAILTMIKLLKMGVSPTHQNYKGQTPLHVLCSHVSDHFFAAAAEGDKYAIDLLLDAGLHHALNISDYQGIRPIHLAASVSEILVGKLIAYGADTTATTKDGRNLLHIAATARQSNIIGLLLDHYASNNLTSLVNAQSSDGQTPLHLACRSGRLETVTLLLAHGATVKIKNKAKKTPLDACAESLAEDQLWQKADDQGNMFHTLSAAGILAEDHERPKMPTNKNQKRENHKRVGWKGEIISESATLGVGRIVRLLARFGALVPMDTNGLKPMFHAVSADHEEMVVELDRASKAMGIELARTPSLGAQRCLIRSQHLPALFKERFKSHIFDKDALEMIILGHDHELAHALEENADGIEDKSCLHPILILLARWGYPEPFERIGRLMSDSEWINKSGRQMLGSEMSPSLLAAAQRELPNLEVIKVIIEQFHGDVNVQYQEGMRSTPRVYYQSKMAHQRQFKPGDTALHYLAQGEHWWHEKAIVYLLEHGADPNARDAQGKTPLCRAVLKGELAGHRQREIARILLDGGADPNIAATCGFTALAMSTHDPQLFKLLVDHGAYPSEDHPMELYSALYNFQADTVTALLGMDLDANTITLSDAQPHWHTHRVKKVPQNNGLILRPLRYISMLPFNECNSREHSIRMVRLLLEHGADPFLNNDDTSLILHEIFADGGVIQPWLELPDLNLERRDPRGQTLLLSAAKCEFGTNSYGCKMPLFPFRGGRIERSPWQEGDPTRAMTLYERGANLTAVDHQGNNVLHKLAGRWNKEKFAQEEFRRTLALFVKRAPELINQTNSDGQTPLTIAENCENEWAAEILRTEGATEE</sequence>
<name>A0A9W9I3S3_9EURO</name>
<dbReference type="OrthoDB" id="21416at2759"/>
<evidence type="ECO:0000256" key="4">
    <source>
        <dbReference type="SAM" id="MobiDB-lite"/>
    </source>
</evidence>
<feature type="repeat" description="ANK" evidence="3">
    <location>
        <begin position="889"/>
        <end position="924"/>
    </location>
</feature>
<evidence type="ECO:0000313" key="6">
    <source>
        <dbReference type="Proteomes" id="UP001149163"/>
    </source>
</evidence>
<dbReference type="AlphaFoldDB" id="A0A9W9I3S3"/>
<keyword evidence="6" id="KW-1185">Reference proteome</keyword>
<dbReference type="SMART" id="SM00248">
    <property type="entry name" value="ANK"/>
    <property type="match status" value="16"/>
</dbReference>
<gene>
    <name evidence="5" type="ORF">N7482_005029</name>
</gene>
<dbReference type="Gene3D" id="1.25.40.20">
    <property type="entry name" value="Ankyrin repeat-containing domain"/>
    <property type="match status" value="7"/>
</dbReference>
<feature type="repeat" description="ANK" evidence="3">
    <location>
        <begin position="270"/>
        <end position="304"/>
    </location>
</feature>
<feature type="repeat" description="ANK" evidence="3">
    <location>
        <begin position="81"/>
        <end position="113"/>
    </location>
</feature>
<dbReference type="PRINTS" id="PR01415">
    <property type="entry name" value="ANKYRIN"/>
</dbReference>